<gene>
    <name evidence="9" type="ORF">MGAL_10B031607</name>
</gene>
<evidence type="ECO:0000256" key="6">
    <source>
        <dbReference type="ARBA" id="ARBA00022837"/>
    </source>
</evidence>
<dbReference type="GO" id="GO:0046872">
    <property type="term" value="F:metal ion binding"/>
    <property type="evidence" value="ECO:0007669"/>
    <property type="project" value="UniProtKB-KW"/>
</dbReference>
<comment type="subunit">
    <text evidence="3">Homotrimer.</text>
</comment>
<feature type="non-terminal residue" evidence="9">
    <location>
        <position position="1"/>
    </location>
</feature>
<evidence type="ECO:0000259" key="8">
    <source>
        <dbReference type="SMART" id="SM00607"/>
    </source>
</evidence>
<evidence type="ECO:0000256" key="5">
    <source>
        <dbReference type="ARBA" id="ARBA00022734"/>
    </source>
</evidence>
<evidence type="ECO:0000313" key="9">
    <source>
        <dbReference type="EMBL" id="VDI46879.1"/>
    </source>
</evidence>
<evidence type="ECO:0000256" key="4">
    <source>
        <dbReference type="ARBA" id="ARBA00022723"/>
    </source>
</evidence>
<evidence type="ECO:0000256" key="2">
    <source>
        <dbReference type="ARBA" id="ARBA00010147"/>
    </source>
</evidence>
<protein>
    <recommendedName>
        <fullName evidence="8">Fucolectin tachylectin-4 pentraxin-1 domain-containing protein</fullName>
    </recommendedName>
</protein>
<dbReference type="Pfam" id="PF22633">
    <property type="entry name" value="F5_F8_type_C_2"/>
    <property type="match status" value="1"/>
</dbReference>
<keyword evidence="6" id="KW-0106">Calcium</keyword>
<keyword evidence="5" id="KW-0430">Lectin</keyword>
<comment type="caution">
    <text evidence="9">The sequence shown here is derived from an EMBL/GenBank/DDBJ whole genome shotgun (WGS) entry which is preliminary data.</text>
</comment>
<dbReference type="PANTHER" id="PTHR45713">
    <property type="entry name" value="FTP DOMAIN-CONTAINING PROTEIN"/>
    <property type="match status" value="1"/>
</dbReference>
<dbReference type="SUPFAM" id="SSF49785">
    <property type="entry name" value="Galactose-binding domain-like"/>
    <property type="match status" value="1"/>
</dbReference>
<comment type="function">
    <text evidence="1">Acts as a defensive agent. Recognizes blood group fucosylated oligosaccharides including A, B, H and Lewis B-type antigens. Does not recognize Lewis A antigen and has low affinity for monovalent haptens.</text>
</comment>
<keyword evidence="7" id="KW-1015">Disulfide bond</keyword>
<dbReference type="GO" id="GO:0010185">
    <property type="term" value="P:regulation of cellular defense response"/>
    <property type="evidence" value="ECO:0007669"/>
    <property type="project" value="UniProtKB-ARBA"/>
</dbReference>
<evidence type="ECO:0000256" key="7">
    <source>
        <dbReference type="ARBA" id="ARBA00023157"/>
    </source>
</evidence>
<dbReference type="InterPro" id="IPR051941">
    <property type="entry name" value="BG_Antigen-Binding_Lectin"/>
</dbReference>
<dbReference type="InterPro" id="IPR008979">
    <property type="entry name" value="Galactose-bd-like_sf"/>
</dbReference>
<dbReference type="GO" id="GO:0001868">
    <property type="term" value="P:regulation of complement activation, lectin pathway"/>
    <property type="evidence" value="ECO:0007669"/>
    <property type="project" value="UniProtKB-ARBA"/>
</dbReference>
<sequence length="146" mass="16312">CDKYKVLNVSNVAFGKSTQADDEHSGHPSSNAVDDDINTYVHTNTRDTPYWLVDLADVYAIEHIDIVNTNFEGYRLHDLDISVGNAMYNMTVCAHYDGPGTDGEHLVFNLEEIAFGRYVKLNIVGTGQLQFAEIKVFGYLKEETGC</sequence>
<dbReference type="Proteomes" id="UP000596742">
    <property type="component" value="Unassembled WGS sequence"/>
</dbReference>
<dbReference type="SMART" id="SM00607">
    <property type="entry name" value="FTP"/>
    <property type="match status" value="1"/>
</dbReference>
<keyword evidence="4" id="KW-0479">Metal-binding</keyword>
<dbReference type="EMBL" id="UYJE01006542">
    <property type="protein sequence ID" value="VDI46879.1"/>
    <property type="molecule type" value="Genomic_DNA"/>
</dbReference>
<name>A0A8B6FEH4_MYTGA</name>
<dbReference type="AlphaFoldDB" id="A0A8B6FEH4"/>
<comment type="similarity">
    <text evidence="2">Belongs to the fucolectin family.</text>
</comment>
<organism evidence="9 10">
    <name type="scientific">Mytilus galloprovincialis</name>
    <name type="common">Mediterranean mussel</name>
    <dbReference type="NCBI Taxonomy" id="29158"/>
    <lineage>
        <taxon>Eukaryota</taxon>
        <taxon>Metazoa</taxon>
        <taxon>Spiralia</taxon>
        <taxon>Lophotrochozoa</taxon>
        <taxon>Mollusca</taxon>
        <taxon>Bivalvia</taxon>
        <taxon>Autobranchia</taxon>
        <taxon>Pteriomorphia</taxon>
        <taxon>Mytilida</taxon>
        <taxon>Mytiloidea</taxon>
        <taxon>Mytilidae</taxon>
        <taxon>Mytilinae</taxon>
        <taxon>Mytilus</taxon>
    </lineage>
</organism>
<feature type="domain" description="Fucolectin tachylectin-4 pentraxin-1" evidence="8">
    <location>
        <begin position="9"/>
        <end position="143"/>
    </location>
</feature>
<dbReference type="Gene3D" id="2.60.120.260">
    <property type="entry name" value="Galactose-binding domain-like"/>
    <property type="match status" value="1"/>
</dbReference>
<dbReference type="OrthoDB" id="6127063at2759"/>
<accession>A0A8B6FEH4</accession>
<evidence type="ECO:0000313" key="10">
    <source>
        <dbReference type="Proteomes" id="UP000596742"/>
    </source>
</evidence>
<keyword evidence="10" id="KW-1185">Reference proteome</keyword>
<dbReference type="InterPro" id="IPR006585">
    <property type="entry name" value="FTP1"/>
</dbReference>
<reference evidence="9" key="1">
    <citation type="submission" date="2018-11" db="EMBL/GenBank/DDBJ databases">
        <authorList>
            <person name="Alioto T."/>
            <person name="Alioto T."/>
        </authorList>
    </citation>
    <scope>NUCLEOTIDE SEQUENCE</scope>
</reference>
<dbReference type="PANTHER" id="PTHR45713:SF6">
    <property type="entry name" value="F5_8 TYPE C DOMAIN-CONTAINING PROTEIN"/>
    <property type="match status" value="1"/>
</dbReference>
<evidence type="ECO:0000256" key="1">
    <source>
        <dbReference type="ARBA" id="ARBA00002219"/>
    </source>
</evidence>
<proteinExistence type="inferred from homology"/>
<dbReference type="GO" id="GO:0042806">
    <property type="term" value="F:fucose binding"/>
    <property type="evidence" value="ECO:0007669"/>
    <property type="project" value="UniProtKB-ARBA"/>
</dbReference>
<evidence type="ECO:0000256" key="3">
    <source>
        <dbReference type="ARBA" id="ARBA00011233"/>
    </source>
</evidence>